<organism evidence="2">
    <name type="scientific">Phallusia mammillata</name>
    <dbReference type="NCBI Taxonomy" id="59560"/>
    <lineage>
        <taxon>Eukaryota</taxon>
        <taxon>Metazoa</taxon>
        <taxon>Chordata</taxon>
        <taxon>Tunicata</taxon>
        <taxon>Ascidiacea</taxon>
        <taxon>Phlebobranchia</taxon>
        <taxon>Ascidiidae</taxon>
        <taxon>Phallusia</taxon>
    </lineage>
</organism>
<dbReference type="InterPro" id="IPR033753">
    <property type="entry name" value="GCV_H/Fam206"/>
</dbReference>
<sequence length="150" mass="17219">MKLLVLCMLFFCEATFCFRMASPGTYFSDSHLWVKELYEDVVRIGITDYEQEKLGDVVFVDLTEVGAVFEKDDYLVSFPVLKNVNEVDFYMPVSGTITTINDELEDSTELLNKEPFEGGWLMEIKMSNPSELNSLMTKTAYDQMISDLNE</sequence>
<dbReference type="GO" id="GO:0009249">
    <property type="term" value="P:protein lipoylation"/>
    <property type="evidence" value="ECO:0007669"/>
    <property type="project" value="TreeGrafter"/>
</dbReference>
<dbReference type="SUPFAM" id="SSF51230">
    <property type="entry name" value="Single hybrid motif"/>
    <property type="match status" value="1"/>
</dbReference>
<dbReference type="AlphaFoldDB" id="A0A6F9DCY6"/>
<reference evidence="2" key="1">
    <citation type="submission" date="2020-04" db="EMBL/GenBank/DDBJ databases">
        <authorList>
            <person name="Neveu A P."/>
        </authorList>
    </citation>
    <scope>NUCLEOTIDE SEQUENCE</scope>
    <source>
        <tissue evidence="2">Whole embryo</tissue>
    </source>
</reference>
<dbReference type="InterPro" id="IPR011053">
    <property type="entry name" value="Single_hybrid_motif"/>
</dbReference>
<accession>A0A6F9DCY6</accession>
<evidence type="ECO:0000256" key="1">
    <source>
        <dbReference type="SAM" id="SignalP"/>
    </source>
</evidence>
<dbReference type="GO" id="GO:0005960">
    <property type="term" value="C:glycine cleavage complex"/>
    <property type="evidence" value="ECO:0007669"/>
    <property type="project" value="InterPro"/>
</dbReference>
<feature type="chain" id="PRO_5026005910" evidence="1">
    <location>
        <begin position="18"/>
        <end position="150"/>
    </location>
</feature>
<dbReference type="PANTHER" id="PTHR11715:SF3">
    <property type="entry name" value="GLYCINE CLEAVAGE SYSTEM H PROTEIN-RELATED"/>
    <property type="match status" value="1"/>
</dbReference>
<protein>
    <submittedName>
        <fullName evidence="2">Glycine cleavage system H protein, mitochondrial-like</fullName>
    </submittedName>
</protein>
<keyword evidence="1" id="KW-0732">Signal</keyword>
<dbReference type="Pfam" id="PF01597">
    <property type="entry name" value="GCV_H"/>
    <property type="match status" value="1"/>
</dbReference>
<feature type="signal peptide" evidence="1">
    <location>
        <begin position="1"/>
        <end position="17"/>
    </location>
</feature>
<dbReference type="GO" id="GO:0019464">
    <property type="term" value="P:glycine decarboxylation via glycine cleavage system"/>
    <property type="evidence" value="ECO:0007669"/>
    <property type="project" value="InterPro"/>
</dbReference>
<proteinExistence type="evidence at transcript level"/>
<evidence type="ECO:0000313" key="2">
    <source>
        <dbReference type="EMBL" id="CAB3248570.1"/>
    </source>
</evidence>
<gene>
    <name evidence="2" type="primary">Gcsh-001</name>
</gene>
<dbReference type="CDD" id="cd06848">
    <property type="entry name" value="GCS_H"/>
    <property type="match status" value="1"/>
</dbReference>
<name>A0A6F9DCY6_9ASCI</name>
<dbReference type="InterPro" id="IPR002930">
    <property type="entry name" value="GCV_H"/>
</dbReference>
<dbReference type="Gene3D" id="2.40.50.100">
    <property type="match status" value="1"/>
</dbReference>
<dbReference type="GO" id="GO:0005737">
    <property type="term" value="C:cytoplasm"/>
    <property type="evidence" value="ECO:0007669"/>
    <property type="project" value="TreeGrafter"/>
</dbReference>
<dbReference type="PANTHER" id="PTHR11715">
    <property type="entry name" value="GLYCINE CLEAVAGE SYSTEM H PROTEIN"/>
    <property type="match status" value="1"/>
</dbReference>
<dbReference type="NCBIfam" id="NF002270">
    <property type="entry name" value="PRK01202.1"/>
    <property type="match status" value="1"/>
</dbReference>
<dbReference type="EMBL" id="LR785400">
    <property type="protein sequence ID" value="CAB3248570.1"/>
    <property type="molecule type" value="mRNA"/>
</dbReference>